<dbReference type="Gene3D" id="1.20.140.10">
    <property type="entry name" value="Butyryl-CoA Dehydrogenase, subunit A, domain 3"/>
    <property type="match status" value="1"/>
</dbReference>
<feature type="domain" description="Acyl-CoA dehydrogenase/oxidase C-terminal" evidence="6">
    <location>
        <begin position="237"/>
        <end position="392"/>
    </location>
</feature>
<evidence type="ECO:0000259" key="8">
    <source>
        <dbReference type="Pfam" id="PF02771"/>
    </source>
</evidence>
<feature type="domain" description="Acyl-CoA oxidase/dehydrogenase middle" evidence="7">
    <location>
        <begin position="128"/>
        <end position="225"/>
    </location>
</feature>
<dbReference type="AlphaFoldDB" id="A0A0F9RDF4"/>
<dbReference type="EMBL" id="LAZR01000923">
    <property type="protein sequence ID" value="KKN54560.1"/>
    <property type="molecule type" value="Genomic_DNA"/>
</dbReference>
<accession>A0A0F9RDF4</accession>
<dbReference type="Gene3D" id="2.40.110.10">
    <property type="entry name" value="Butyryl-CoA Dehydrogenase, subunit A, domain 2"/>
    <property type="match status" value="1"/>
</dbReference>
<proteinExistence type="inferred from homology"/>
<feature type="domain" description="Acyl-CoA dehydrogenase/oxidase N-terminal" evidence="8">
    <location>
        <begin position="10"/>
        <end position="123"/>
    </location>
</feature>
<name>A0A0F9RDF4_9ZZZZ</name>
<dbReference type="FunFam" id="1.10.540.10:FF:000002">
    <property type="entry name" value="Acyl-CoA dehydrogenase FadE19"/>
    <property type="match status" value="1"/>
</dbReference>
<gene>
    <name evidence="9" type="ORF">LCGC14_0590990</name>
</gene>
<evidence type="ECO:0000313" key="9">
    <source>
        <dbReference type="EMBL" id="KKN54560.1"/>
    </source>
</evidence>
<evidence type="ECO:0000256" key="4">
    <source>
        <dbReference type="ARBA" id="ARBA00022827"/>
    </source>
</evidence>
<dbReference type="InterPro" id="IPR046373">
    <property type="entry name" value="Acyl-CoA_Oxase/DH_mid-dom_sf"/>
</dbReference>
<comment type="similarity">
    <text evidence="2">Belongs to the acyl-CoA dehydrogenase family.</text>
</comment>
<evidence type="ECO:0008006" key="10">
    <source>
        <dbReference type="Google" id="ProtNLM"/>
    </source>
</evidence>
<dbReference type="Pfam" id="PF02770">
    <property type="entry name" value="Acyl-CoA_dh_M"/>
    <property type="match status" value="1"/>
</dbReference>
<keyword evidence="4" id="KW-0274">FAD</keyword>
<evidence type="ECO:0000259" key="6">
    <source>
        <dbReference type="Pfam" id="PF00441"/>
    </source>
</evidence>
<dbReference type="InterPro" id="IPR009100">
    <property type="entry name" value="AcylCoA_DH/oxidase_NM_dom_sf"/>
</dbReference>
<comment type="caution">
    <text evidence="9">The sequence shown here is derived from an EMBL/GenBank/DDBJ whole genome shotgun (WGS) entry which is preliminary data.</text>
</comment>
<organism evidence="9">
    <name type="scientific">marine sediment metagenome</name>
    <dbReference type="NCBI Taxonomy" id="412755"/>
    <lineage>
        <taxon>unclassified sequences</taxon>
        <taxon>metagenomes</taxon>
        <taxon>ecological metagenomes</taxon>
    </lineage>
</organism>
<dbReference type="Gene3D" id="1.10.540.10">
    <property type="entry name" value="Acyl-CoA dehydrogenase/oxidase, N-terminal domain"/>
    <property type="match status" value="1"/>
</dbReference>
<evidence type="ECO:0000256" key="5">
    <source>
        <dbReference type="ARBA" id="ARBA00023002"/>
    </source>
</evidence>
<dbReference type="Pfam" id="PF00441">
    <property type="entry name" value="Acyl-CoA_dh_1"/>
    <property type="match status" value="1"/>
</dbReference>
<evidence type="ECO:0000259" key="7">
    <source>
        <dbReference type="Pfam" id="PF02770"/>
    </source>
</evidence>
<dbReference type="InterPro" id="IPR036250">
    <property type="entry name" value="AcylCo_DH-like_C"/>
</dbReference>
<dbReference type="InterPro" id="IPR037069">
    <property type="entry name" value="AcylCoA_DH/ox_N_sf"/>
</dbReference>
<keyword evidence="3" id="KW-0285">Flavoprotein</keyword>
<dbReference type="SUPFAM" id="SSF56645">
    <property type="entry name" value="Acyl-CoA dehydrogenase NM domain-like"/>
    <property type="match status" value="1"/>
</dbReference>
<dbReference type="Pfam" id="PF02771">
    <property type="entry name" value="Acyl-CoA_dh_N"/>
    <property type="match status" value="1"/>
</dbReference>
<comment type="cofactor">
    <cofactor evidence="1">
        <name>FAD</name>
        <dbReference type="ChEBI" id="CHEBI:57692"/>
    </cofactor>
</comment>
<dbReference type="PIRSF" id="PIRSF016578">
    <property type="entry name" value="HsaA"/>
    <property type="match status" value="1"/>
</dbReference>
<reference evidence="9" key="1">
    <citation type="journal article" date="2015" name="Nature">
        <title>Complex archaea that bridge the gap between prokaryotes and eukaryotes.</title>
        <authorList>
            <person name="Spang A."/>
            <person name="Saw J.H."/>
            <person name="Jorgensen S.L."/>
            <person name="Zaremba-Niedzwiedzka K."/>
            <person name="Martijn J."/>
            <person name="Lind A.E."/>
            <person name="van Eijk R."/>
            <person name="Schleper C."/>
            <person name="Guy L."/>
            <person name="Ettema T.J."/>
        </authorList>
    </citation>
    <scope>NUCLEOTIDE SEQUENCE</scope>
</reference>
<dbReference type="PANTHER" id="PTHR43884">
    <property type="entry name" value="ACYL-COA DEHYDROGENASE"/>
    <property type="match status" value="1"/>
</dbReference>
<dbReference type="InterPro" id="IPR013786">
    <property type="entry name" value="AcylCoA_DH/ox_N"/>
</dbReference>
<evidence type="ECO:0000256" key="3">
    <source>
        <dbReference type="ARBA" id="ARBA00022630"/>
    </source>
</evidence>
<dbReference type="InterPro" id="IPR009075">
    <property type="entry name" value="AcylCo_DH/oxidase_C"/>
</dbReference>
<dbReference type="InterPro" id="IPR006091">
    <property type="entry name" value="Acyl-CoA_Oxase/DH_mid-dom"/>
</dbReference>
<evidence type="ECO:0000256" key="2">
    <source>
        <dbReference type="ARBA" id="ARBA00009347"/>
    </source>
</evidence>
<sequence length="398" mass="44094">MVRIMSIKFTEEQEMIRESVRKFAQSKIAPIALQMEETKEIPRDVIKGMAELGLMTCTADEKYGGPGLDAVSAGVIAEELAKADCTGSTCVYYLVPASWGFLLNKYGTEEAKQEIFPKTLSGDWFLGIATTESDAGSDVGATKTTIKPDGDGFVVNGEKMYISGVREAVTHGGGHITIAHQTPERGTRGMTTFYLPLTAEGITPTYIPDLGREGISCGGFSIDNVKIPKHYILGEENKGFYIIHEGYEYARALISVICASAGLKSLENGMKYIKERKSFGKPLAQYQEINFRLAEHYTRLNMLRDLGYKALKTIDLEQEGKVSRFETSNIVAQAKMFCSEWACNAINDVMQWQGAFGYSRECPDQAAWRAVRSFSLAEGTKEVMKMIVSRELLGKKQY</sequence>
<protein>
    <recommendedName>
        <fullName evidence="10">Acyl-CoA dehydrogenase</fullName>
    </recommendedName>
</protein>
<dbReference type="GO" id="GO:0003995">
    <property type="term" value="F:acyl-CoA dehydrogenase activity"/>
    <property type="evidence" value="ECO:0007669"/>
    <property type="project" value="TreeGrafter"/>
</dbReference>
<evidence type="ECO:0000256" key="1">
    <source>
        <dbReference type="ARBA" id="ARBA00001974"/>
    </source>
</evidence>
<dbReference type="GO" id="GO:0050660">
    <property type="term" value="F:flavin adenine dinucleotide binding"/>
    <property type="evidence" value="ECO:0007669"/>
    <property type="project" value="InterPro"/>
</dbReference>
<keyword evidence="5" id="KW-0560">Oxidoreductase</keyword>
<dbReference type="SUPFAM" id="SSF47203">
    <property type="entry name" value="Acyl-CoA dehydrogenase C-terminal domain-like"/>
    <property type="match status" value="1"/>
</dbReference>
<dbReference type="PANTHER" id="PTHR43884:SF37">
    <property type="entry name" value="ACYL-COA DEHYDROGENASE"/>
    <property type="match status" value="1"/>
</dbReference>